<dbReference type="eggNOG" id="COG1672">
    <property type="taxonomic scope" value="Bacteria"/>
</dbReference>
<dbReference type="Gene3D" id="3.40.50.300">
    <property type="entry name" value="P-loop containing nucleotide triphosphate hydrolases"/>
    <property type="match status" value="1"/>
</dbReference>
<dbReference type="InterPro" id="IPR027417">
    <property type="entry name" value="P-loop_NTPase"/>
</dbReference>
<protein>
    <submittedName>
        <fullName evidence="1">Uncharacterized protein</fullName>
    </submittedName>
</protein>
<proteinExistence type="predicted"/>
<dbReference type="AlphaFoldDB" id="B4VXD5"/>
<dbReference type="Proteomes" id="UP000003835">
    <property type="component" value="Unassembled WGS sequence"/>
</dbReference>
<dbReference type="OrthoDB" id="448481at2"/>
<sequence length="230" mass="26004">MLTLDQPVAEDVTELVKQSSQLTGNSHQKAGILLYQEPPDTLFRMRMAEVRLRDHFILIPIPFAAIEQALLDSSTASGLLAQYTDRYLPGADLFDDRNAIGDTLSFFGRVELLNRLEEELRRNQGIGLFGLRKSGKTSILLQLSFAMRQHPVVHIDLQRYGGKQRYGAELLNQILQQLSKLVNEHHPQSKDTKFNWVRSRHFSARSAKSLTTNSARSAKALTTNSVRSRC</sequence>
<name>B4VXD5_9CYAN</name>
<dbReference type="EMBL" id="DS989858">
    <property type="protein sequence ID" value="EDX73354.1"/>
    <property type="molecule type" value="Genomic_DNA"/>
</dbReference>
<evidence type="ECO:0000313" key="2">
    <source>
        <dbReference type="Proteomes" id="UP000003835"/>
    </source>
</evidence>
<dbReference type="STRING" id="118168.MC7420_1150"/>
<dbReference type="HOGENOM" id="CLU_1203144_0_0_3"/>
<keyword evidence="2" id="KW-1185">Reference proteome</keyword>
<accession>B4VXD5</accession>
<reference evidence="1 2" key="1">
    <citation type="submission" date="2008-07" db="EMBL/GenBank/DDBJ databases">
        <authorList>
            <person name="Tandeau de Marsac N."/>
            <person name="Ferriera S."/>
            <person name="Johnson J."/>
            <person name="Kravitz S."/>
            <person name="Beeson K."/>
            <person name="Sutton G."/>
            <person name="Rogers Y.-H."/>
            <person name="Friedman R."/>
            <person name="Frazier M."/>
            <person name="Venter J.C."/>
        </authorList>
    </citation>
    <scope>NUCLEOTIDE SEQUENCE [LARGE SCALE GENOMIC DNA]</scope>
    <source>
        <strain evidence="1 2">PCC 7420</strain>
    </source>
</reference>
<gene>
    <name evidence="1" type="ORF">MC7420_1150</name>
</gene>
<organism evidence="1 2">
    <name type="scientific">Coleofasciculus chthonoplastes PCC 7420</name>
    <dbReference type="NCBI Taxonomy" id="118168"/>
    <lineage>
        <taxon>Bacteria</taxon>
        <taxon>Bacillati</taxon>
        <taxon>Cyanobacteriota</taxon>
        <taxon>Cyanophyceae</taxon>
        <taxon>Coleofasciculales</taxon>
        <taxon>Coleofasciculaceae</taxon>
        <taxon>Coleofasciculus</taxon>
    </lineage>
</organism>
<dbReference type="SUPFAM" id="SSF52540">
    <property type="entry name" value="P-loop containing nucleoside triphosphate hydrolases"/>
    <property type="match status" value="1"/>
</dbReference>
<dbReference type="RefSeq" id="WP_006103414.1">
    <property type="nucleotide sequence ID" value="NZ_DS989858.1"/>
</dbReference>
<evidence type="ECO:0000313" key="1">
    <source>
        <dbReference type="EMBL" id="EDX73354.1"/>
    </source>
</evidence>